<protein>
    <submittedName>
        <fullName evidence="2">Uncharacterized protein</fullName>
    </submittedName>
</protein>
<evidence type="ECO:0000313" key="2">
    <source>
        <dbReference type="EMBL" id="KAF2310790.1"/>
    </source>
</evidence>
<reference evidence="2 3" key="1">
    <citation type="journal article" date="2020" name="Mol. Plant">
        <title>The Chromosome-Based Rubber Tree Genome Provides New Insights into Spurge Genome Evolution and Rubber Biosynthesis.</title>
        <authorList>
            <person name="Liu J."/>
            <person name="Shi C."/>
            <person name="Shi C.C."/>
            <person name="Li W."/>
            <person name="Zhang Q.J."/>
            <person name="Zhang Y."/>
            <person name="Li K."/>
            <person name="Lu H.F."/>
            <person name="Shi C."/>
            <person name="Zhu S.T."/>
            <person name="Xiao Z.Y."/>
            <person name="Nan H."/>
            <person name="Yue Y."/>
            <person name="Zhu X.G."/>
            <person name="Wu Y."/>
            <person name="Hong X.N."/>
            <person name="Fan G.Y."/>
            <person name="Tong Y."/>
            <person name="Zhang D."/>
            <person name="Mao C.L."/>
            <person name="Liu Y.L."/>
            <person name="Hao S.J."/>
            <person name="Liu W.Q."/>
            <person name="Lv M.Q."/>
            <person name="Zhang H.B."/>
            <person name="Liu Y."/>
            <person name="Hu-Tang G.R."/>
            <person name="Wang J.P."/>
            <person name="Wang J.H."/>
            <person name="Sun Y.H."/>
            <person name="Ni S.B."/>
            <person name="Chen W.B."/>
            <person name="Zhang X.C."/>
            <person name="Jiao Y.N."/>
            <person name="Eichler E.E."/>
            <person name="Li G.H."/>
            <person name="Liu X."/>
            <person name="Gao L.Z."/>
        </authorList>
    </citation>
    <scope>NUCLEOTIDE SEQUENCE [LARGE SCALE GENOMIC DNA]</scope>
    <source>
        <strain evidence="3">cv. GT1</strain>
        <tissue evidence="2">Leaf</tissue>
    </source>
</reference>
<evidence type="ECO:0000313" key="3">
    <source>
        <dbReference type="Proteomes" id="UP000467840"/>
    </source>
</evidence>
<evidence type="ECO:0000256" key="1">
    <source>
        <dbReference type="SAM" id="MobiDB-lite"/>
    </source>
</evidence>
<dbReference type="Proteomes" id="UP000467840">
    <property type="component" value="Chromosome 14"/>
</dbReference>
<sequence length="120" mass="13111">MPTHNYSSAPGSGSPVMAKQFISNARDCESGSESFRYPQSSEGRGRGGPCEPANDHQQMGLGRDDDHQRLDEWSMLDGIVTPHLGNDGSSKGVRQPKHAGALNQVSFRFTIHKVFTRNPT</sequence>
<organism evidence="2 3">
    <name type="scientific">Hevea brasiliensis</name>
    <name type="common">Para rubber tree</name>
    <name type="synonym">Siphonia brasiliensis</name>
    <dbReference type="NCBI Taxonomy" id="3981"/>
    <lineage>
        <taxon>Eukaryota</taxon>
        <taxon>Viridiplantae</taxon>
        <taxon>Streptophyta</taxon>
        <taxon>Embryophyta</taxon>
        <taxon>Tracheophyta</taxon>
        <taxon>Spermatophyta</taxon>
        <taxon>Magnoliopsida</taxon>
        <taxon>eudicotyledons</taxon>
        <taxon>Gunneridae</taxon>
        <taxon>Pentapetalae</taxon>
        <taxon>rosids</taxon>
        <taxon>fabids</taxon>
        <taxon>Malpighiales</taxon>
        <taxon>Euphorbiaceae</taxon>
        <taxon>Crotonoideae</taxon>
        <taxon>Micrandreae</taxon>
        <taxon>Hevea</taxon>
    </lineage>
</organism>
<dbReference type="AlphaFoldDB" id="A0A6A6MAV7"/>
<proteinExistence type="predicted"/>
<keyword evidence="3" id="KW-1185">Reference proteome</keyword>
<name>A0A6A6MAV7_HEVBR</name>
<feature type="compositionally biased region" description="Polar residues" evidence="1">
    <location>
        <begin position="31"/>
        <end position="42"/>
    </location>
</feature>
<comment type="caution">
    <text evidence="2">The sequence shown here is derived from an EMBL/GenBank/DDBJ whole genome shotgun (WGS) entry which is preliminary data.</text>
</comment>
<dbReference type="EMBL" id="JAAGAX010000006">
    <property type="protein sequence ID" value="KAF2310790.1"/>
    <property type="molecule type" value="Genomic_DNA"/>
</dbReference>
<feature type="region of interest" description="Disordered" evidence="1">
    <location>
        <begin position="1"/>
        <end position="67"/>
    </location>
</feature>
<feature type="compositionally biased region" description="Polar residues" evidence="1">
    <location>
        <begin position="1"/>
        <end position="11"/>
    </location>
</feature>
<accession>A0A6A6MAV7</accession>
<gene>
    <name evidence="2" type="ORF">GH714_017225</name>
</gene>